<proteinExistence type="predicted"/>
<dbReference type="Gene3D" id="3.40.50.300">
    <property type="entry name" value="P-loop containing nucleotide triphosphate hydrolases"/>
    <property type="match status" value="1"/>
</dbReference>
<dbReference type="OrthoDB" id="265044at2759"/>
<evidence type="ECO:0000313" key="2">
    <source>
        <dbReference type="EMBL" id="ORZ41414.1"/>
    </source>
</evidence>
<accession>A0A1Y2I524</accession>
<dbReference type="Proteomes" id="UP000193411">
    <property type="component" value="Unassembled WGS sequence"/>
</dbReference>
<dbReference type="SUPFAM" id="SSF52540">
    <property type="entry name" value="P-loop containing nucleoside triphosphate hydrolases"/>
    <property type="match status" value="1"/>
</dbReference>
<gene>
    <name evidence="2" type="ORF">BCR44DRAFT_41012</name>
</gene>
<dbReference type="PROSITE" id="PS51419">
    <property type="entry name" value="RAB"/>
    <property type="match status" value="1"/>
</dbReference>
<dbReference type="SMART" id="SM00175">
    <property type="entry name" value="RAB"/>
    <property type="match status" value="1"/>
</dbReference>
<dbReference type="NCBIfam" id="TIGR00231">
    <property type="entry name" value="small_GTP"/>
    <property type="match status" value="1"/>
</dbReference>
<organism evidence="2 3">
    <name type="scientific">Catenaria anguillulae PL171</name>
    <dbReference type="NCBI Taxonomy" id="765915"/>
    <lineage>
        <taxon>Eukaryota</taxon>
        <taxon>Fungi</taxon>
        <taxon>Fungi incertae sedis</taxon>
        <taxon>Blastocladiomycota</taxon>
        <taxon>Blastocladiomycetes</taxon>
        <taxon>Blastocladiales</taxon>
        <taxon>Catenariaceae</taxon>
        <taxon>Catenaria</taxon>
    </lineage>
</organism>
<dbReference type="InterPro" id="IPR005225">
    <property type="entry name" value="Small_GTP-bd"/>
</dbReference>
<dbReference type="PROSITE" id="PS51421">
    <property type="entry name" value="RAS"/>
    <property type="match status" value="1"/>
</dbReference>
<evidence type="ECO:0000313" key="3">
    <source>
        <dbReference type="Proteomes" id="UP000193411"/>
    </source>
</evidence>
<keyword evidence="1" id="KW-0547">Nucleotide-binding</keyword>
<comment type="caution">
    <text evidence="2">The sequence shown here is derived from an EMBL/GenBank/DDBJ whole genome shotgun (WGS) entry which is preliminary data.</text>
</comment>
<keyword evidence="3" id="KW-1185">Reference proteome</keyword>
<dbReference type="SMART" id="SM00174">
    <property type="entry name" value="RHO"/>
    <property type="match status" value="1"/>
</dbReference>
<dbReference type="SMART" id="SM00173">
    <property type="entry name" value="RAS"/>
    <property type="match status" value="1"/>
</dbReference>
<dbReference type="PRINTS" id="PR00449">
    <property type="entry name" value="RASTRNSFRMNG"/>
</dbReference>
<dbReference type="STRING" id="765915.A0A1Y2I524"/>
<dbReference type="InterPro" id="IPR001806">
    <property type="entry name" value="Small_GTPase"/>
</dbReference>
<keyword evidence="2" id="KW-0378">Hydrolase</keyword>
<dbReference type="GO" id="GO:0003924">
    <property type="term" value="F:GTPase activity"/>
    <property type="evidence" value="ECO:0007669"/>
    <property type="project" value="InterPro"/>
</dbReference>
<dbReference type="Pfam" id="PF00071">
    <property type="entry name" value="Ras"/>
    <property type="match status" value="1"/>
</dbReference>
<reference evidence="2 3" key="1">
    <citation type="submission" date="2016-07" db="EMBL/GenBank/DDBJ databases">
        <title>Pervasive Adenine N6-methylation of Active Genes in Fungi.</title>
        <authorList>
            <consortium name="DOE Joint Genome Institute"/>
            <person name="Mondo S.J."/>
            <person name="Dannebaum R.O."/>
            <person name="Kuo R.C."/>
            <person name="Labutti K."/>
            <person name="Haridas S."/>
            <person name="Kuo A."/>
            <person name="Salamov A."/>
            <person name="Ahrendt S.R."/>
            <person name="Lipzen A."/>
            <person name="Sullivan W."/>
            <person name="Andreopoulos W.B."/>
            <person name="Clum A."/>
            <person name="Lindquist E."/>
            <person name="Daum C."/>
            <person name="Ramamoorthy G.K."/>
            <person name="Gryganskyi A."/>
            <person name="Culley D."/>
            <person name="Magnuson J.K."/>
            <person name="James T.Y."/>
            <person name="O'Malley M.A."/>
            <person name="Stajich J.E."/>
            <person name="Spatafora J.W."/>
            <person name="Visel A."/>
            <person name="Grigoriev I.V."/>
        </authorList>
    </citation>
    <scope>NUCLEOTIDE SEQUENCE [LARGE SCALE GENOMIC DNA]</scope>
    <source>
        <strain evidence="2 3">PL171</strain>
    </source>
</reference>
<dbReference type="PANTHER" id="PTHR47978">
    <property type="match status" value="1"/>
</dbReference>
<dbReference type="InterPro" id="IPR027417">
    <property type="entry name" value="P-loop_NTPase"/>
</dbReference>
<sequence>MAPSKLVIRGKIVLFGDMDAGKTALVKSFESEGSAFPKSHQMTITPEIITRTVSIPETDACVELLVLDLPGNDVYQSVVERHCHGASAFIIAFDVSNKDGLASIGKWLKLAGTIRESTPLVGCLVATKCDLPSRRRAVSTQKGLDVAQSLNLEYFECSAANNTEVESPFYYIANALHEIYEEHVKLLTQ</sequence>
<dbReference type="AlphaFoldDB" id="A0A1Y2I524"/>
<evidence type="ECO:0000256" key="1">
    <source>
        <dbReference type="ARBA" id="ARBA00022741"/>
    </source>
</evidence>
<dbReference type="GO" id="GO:0005525">
    <property type="term" value="F:GTP binding"/>
    <property type="evidence" value="ECO:0007669"/>
    <property type="project" value="InterPro"/>
</dbReference>
<protein>
    <submittedName>
        <fullName evidence="2">p-loop containing nucleoside triphosphate hydrolase protein</fullName>
    </submittedName>
</protein>
<name>A0A1Y2I524_9FUNG</name>
<dbReference type="EMBL" id="MCFL01000001">
    <property type="protein sequence ID" value="ORZ41414.1"/>
    <property type="molecule type" value="Genomic_DNA"/>
</dbReference>